<feature type="compositionally biased region" description="Low complexity" evidence="13">
    <location>
        <begin position="12"/>
        <end position="28"/>
    </location>
</feature>
<dbReference type="InterPro" id="IPR027417">
    <property type="entry name" value="P-loop_NTPase"/>
</dbReference>
<keyword evidence="10" id="KW-0234">DNA repair</keyword>
<evidence type="ECO:0000256" key="6">
    <source>
        <dbReference type="ARBA" id="ARBA00022763"/>
    </source>
</evidence>
<feature type="compositionally biased region" description="Acidic residues" evidence="13">
    <location>
        <begin position="37"/>
        <end position="62"/>
    </location>
</feature>
<dbReference type="PANTHER" id="PTHR19306:SF6">
    <property type="entry name" value="STRUCTURAL MAINTENANCE OF CHROMOSOMES PROTEIN 6"/>
    <property type="match status" value="1"/>
</dbReference>
<protein>
    <submittedName>
        <fullName evidence="16 17">Structural maintenance of chromosomes protein 6 isoform X8</fullName>
    </submittedName>
</protein>
<dbReference type="PANTHER" id="PTHR19306">
    <property type="entry name" value="STRUCTURAL MAINTENANCE OF CHROMOSOMES 5,6 SMC5, SMC6"/>
    <property type="match status" value="1"/>
</dbReference>
<dbReference type="GO" id="GO:0035861">
    <property type="term" value="C:site of double-strand break"/>
    <property type="evidence" value="ECO:0007669"/>
    <property type="project" value="TreeGrafter"/>
</dbReference>
<keyword evidence="11" id="KW-0539">Nucleus</keyword>
<evidence type="ECO:0000256" key="8">
    <source>
        <dbReference type="ARBA" id="ARBA00023054"/>
    </source>
</evidence>
<evidence type="ECO:0000256" key="9">
    <source>
        <dbReference type="ARBA" id="ARBA00023172"/>
    </source>
</evidence>
<evidence type="ECO:0000256" key="10">
    <source>
        <dbReference type="ARBA" id="ARBA00023204"/>
    </source>
</evidence>
<dbReference type="GO" id="GO:0030915">
    <property type="term" value="C:Smc5-Smc6 complex"/>
    <property type="evidence" value="ECO:0007669"/>
    <property type="project" value="TreeGrafter"/>
</dbReference>
<organism evidence="15 16">
    <name type="scientific">Drosophila suzukii</name>
    <name type="common">Spotted-wing drosophila fruit fly</name>
    <dbReference type="NCBI Taxonomy" id="28584"/>
    <lineage>
        <taxon>Eukaryota</taxon>
        <taxon>Metazoa</taxon>
        <taxon>Ecdysozoa</taxon>
        <taxon>Arthropoda</taxon>
        <taxon>Hexapoda</taxon>
        <taxon>Insecta</taxon>
        <taxon>Pterygota</taxon>
        <taxon>Neoptera</taxon>
        <taxon>Endopterygota</taxon>
        <taxon>Diptera</taxon>
        <taxon>Brachycera</taxon>
        <taxon>Muscomorpha</taxon>
        <taxon>Ephydroidea</taxon>
        <taxon>Drosophilidae</taxon>
        <taxon>Drosophila</taxon>
        <taxon>Sophophora</taxon>
    </lineage>
</organism>
<feature type="domain" description="RecF/RecN/SMC N-terminal" evidence="14">
    <location>
        <begin position="116"/>
        <end position="1098"/>
    </location>
</feature>
<evidence type="ECO:0000256" key="1">
    <source>
        <dbReference type="ARBA" id="ARBA00004123"/>
    </source>
</evidence>
<dbReference type="Gene3D" id="3.40.50.300">
    <property type="entry name" value="P-loop containing nucleotide triphosphate hydrolases"/>
    <property type="match status" value="2"/>
</dbReference>
<keyword evidence="15" id="KW-1185">Reference proteome</keyword>
<evidence type="ECO:0000256" key="4">
    <source>
        <dbReference type="ARBA" id="ARBA00022454"/>
    </source>
</evidence>
<feature type="region of interest" description="Disordered" evidence="13">
    <location>
        <begin position="1"/>
        <end position="92"/>
    </location>
</feature>
<keyword evidence="4" id="KW-0158">Chromosome</keyword>
<dbReference type="GO" id="GO:0005634">
    <property type="term" value="C:nucleus"/>
    <property type="evidence" value="ECO:0007669"/>
    <property type="project" value="UniProtKB-SubCell"/>
</dbReference>
<feature type="coiled-coil region" evidence="12">
    <location>
        <begin position="346"/>
        <end position="383"/>
    </location>
</feature>
<keyword evidence="5" id="KW-0547">Nucleotide-binding</keyword>
<comment type="similarity">
    <text evidence="3">Belongs to the SMC family. SMC6 subfamily.</text>
</comment>
<evidence type="ECO:0000256" key="3">
    <source>
        <dbReference type="ARBA" id="ARBA00006793"/>
    </source>
</evidence>
<feature type="compositionally biased region" description="Low complexity" evidence="13">
    <location>
        <begin position="63"/>
        <end position="84"/>
    </location>
</feature>
<dbReference type="SUPFAM" id="SSF52540">
    <property type="entry name" value="P-loop containing nucleoside triphosphate hydrolases"/>
    <property type="match status" value="2"/>
</dbReference>
<sequence>MERSRRGRIRRMPSSGSDSDSSTAGPSSKRSKQFDPTESEAEAEAEFIEYVEEEEEDQESMEEASTSQASTSRSQVTQTQARQTGPNMSQRVNNFNLSSELSIPTAFDRCGKVISMRLTNFMCHSNLFIEFGPNINFLVGNNGSGKSAVITALALGLTSSARATNRASSIQKLIKNGEASATIAITLSNAGLRPFKADIFGPHLTVVRQIRHSSSTYDLQDARGRSVSKKVAEIRRMLLCFGINVENPIFVLNQEAAREFLKELEPASNYKLLMKATQLDVCTSSLTECHAQRRHFTQDLEQLEKKRDVVAKQVEAEEEKLLILKDKENVKVKLEQCKTKLAWMAVTNYQTELDNLEHSIKLIENKKAKLEQTTSKKESTQATMTQQLSEFEATKNQILATFKVQDEKLRAAKRAVQDLLLKTSNIKAQIVNAERRMREDQHAYDECEKLIGNYHADFNRVKEQREEHANKMEALKKQVADSEEIIGRLREEQQQIKREISSVQERVDAVKNERIELHKSKQHISREIEALSRNKSNKLSVYGEQAIQVVHALRTQYAGSNMHRMPRGPLGQYISAPNPKYRDLIENQLMSCLRSYIVSSDRERKSLRSLLQNKFPGGNMPTIITSPFTDRVYDVSRNKVRPTTPNTTVLIDEISCDDPVVMNYLIDMLRIETVLVTESKETAEFLTSDTENVPPNLSRVLVPNLGLEYIPSPNYAVYSTRINPARYIHINVDDRIRQLQMEHGDLQEKEASLEIDYMQHKKMLENTHQEITKKSAMIGQHQSKNQRAMQQIMELQNFDYQELPEYDRLKSHLADSGEKIEKCKEEREMLLKKLKEIVEQKAELLAAEAEEKRSLEGIHEKLSTLDTESREVESKIRSLDLHYEENTRNLEKTLQLERKLVGEKATILNELEKARVEAEKFGEFVATTQSEEKIRELISRYRSKIKQVEQLNYNPEEVERGLAELRDELGLQARHLAVVDSVIKKLRMAYHQRAQLFQRSRHHYFTMVQFQFEQALAMRQFKVSFETSDKEKTWKINVFPPSGNETSNTRSLSGGERSFTTVSLLKGLWSTSDHPFYFLDEYDVFTDEVNRKFITEILIGEGLEWLSRQYCFLTPQDTRVEASNLITVHKLDAPDR</sequence>
<feature type="compositionally biased region" description="Basic residues" evidence="13">
    <location>
        <begin position="1"/>
        <end position="11"/>
    </location>
</feature>
<evidence type="ECO:0000256" key="5">
    <source>
        <dbReference type="ARBA" id="ARBA00022741"/>
    </source>
</evidence>
<dbReference type="AlphaFoldDB" id="A0AB40A803"/>
<keyword evidence="8 12" id="KW-0175">Coiled coil</keyword>
<dbReference type="GO" id="GO:0005524">
    <property type="term" value="F:ATP binding"/>
    <property type="evidence" value="ECO:0007669"/>
    <property type="project" value="UniProtKB-KW"/>
</dbReference>
<evidence type="ECO:0000313" key="16">
    <source>
        <dbReference type="RefSeq" id="XP_036673351.3"/>
    </source>
</evidence>
<evidence type="ECO:0000313" key="15">
    <source>
        <dbReference type="Proteomes" id="UP001652628"/>
    </source>
</evidence>
<keyword evidence="7" id="KW-0067">ATP-binding</keyword>
<proteinExistence type="inferred from homology"/>
<dbReference type="Pfam" id="PF02463">
    <property type="entry name" value="SMC_N"/>
    <property type="match status" value="1"/>
</dbReference>
<evidence type="ECO:0000256" key="11">
    <source>
        <dbReference type="ARBA" id="ARBA00023242"/>
    </source>
</evidence>
<dbReference type="Proteomes" id="UP001652628">
    <property type="component" value="Chromosome 3"/>
</dbReference>
<dbReference type="GeneID" id="108020607"/>
<feature type="coiled-coil region" evidence="12">
    <location>
        <begin position="286"/>
        <end position="320"/>
    </location>
</feature>
<evidence type="ECO:0000256" key="12">
    <source>
        <dbReference type="SAM" id="Coils"/>
    </source>
</evidence>
<evidence type="ECO:0000313" key="17">
    <source>
        <dbReference type="RefSeq" id="XP_070852871.1"/>
    </source>
</evidence>
<feature type="coiled-coil region" evidence="12">
    <location>
        <begin position="430"/>
        <end position="513"/>
    </location>
</feature>
<dbReference type="GO" id="GO:0003697">
    <property type="term" value="F:single-stranded DNA binding"/>
    <property type="evidence" value="ECO:0007669"/>
    <property type="project" value="TreeGrafter"/>
</dbReference>
<evidence type="ECO:0000259" key="14">
    <source>
        <dbReference type="Pfam" id="PF02463"/>
    </source>
</evidence>
<gene>
    <name evidence="16 17" type="primary">jar</name>
</gene>
<comment type="subcellular location">
    <subcellularLocation>
        <location evidence="2">Chromosome</location>
    </subcellularLocation>
    <subcellularLocation>
        <location evidence="1">Nucleus</location>
    </subcellularLocation>
</comment>
<keyword evidence="6" id="KW-0227">DNA damage</keyword>
<dbReference type="InterPro" id="IPR003395">
    <property type="entry name" value="RecF/RecN/SMC_N"/>
</dbReference>
<dbReference type="RefSeq" id="XP_036673351.3">
    <property type="nucleotide sequence ID" value="XM_036817456.3"/>
</dbReference>
<reference evidence="16 17" key="1">
    <citation type="submission" date="2025-05" db="UniProtKB">
        <authorList>
            <consortium name="RefSeq"/>
        </authorList>
    </citation>
    <scope>IDENTIFICATION</scope>
</reference>
<feature type="coiled-coil region" evidence="12">
    <location>
        <begin position="806"/>
        <end position="851"/>
    </location>
</feature>
<dbReference type="GO" id="GO:0000724">
    <property type="term" value="P:double-strand break repair via homologous recombination"/>
    <property type="evidence" value="ECO:0007669"/>
    <property type="project" value="TreeGrafter"/>
</dbReference>
<evidence type="ECO:0000256" key="13">
    <source>
        <dbReference type="SAM" id="MobiDB-lite"/>
    </source>
</evidence>
<evidence type="ECO:0000256" key="2">
    <source>
        <dbReference type="ARBA" id="ARBA00004286"/>
    </source>
</evidence>
<evidence type="ECO:0000256" key="7">
    <source>
        <dbReference type="ARBA" id="ARBA00022840"/>
    </source>
</evidence>
<dbReference type="GO" id="GO:0003684">
    <property type="term" value="F:damaged DNA binding"/>
    <property type="evidence" value="ECO:0007669"/>
    <property type="project" value="TreeGrafter"/>
</dbReference>
<keyword evidence="9" id="KW-0233">DNA recombination</keyword>
<dbReference type="RefSeq" id="XP_070852871.1">
    <property type="nucleotide sequence ID" value="XM_070996770.1"/>
</dbReference>
<accession>A0AB40A803</accession>
<name>A0AB40A803_DROSZ</name>